<comment type="caution">
    <text evidence="2">The sequence shown here is derived from an EMBL/GenBank/DDBJ whole genome shotgun (WGS) entry which is preliminary data.</text>
</comment>
<sequence>MLIFLEGSMGDAAPRKSWWWIISVSALILILFCAGLGAIFFLLWIFIFPLRMLGDWLFISLPSGQYVPLQINQVLNQLGFALPLLFWVFVIFSLPFHWRDAYRKLPRLDKVKRCQKLSSLNRECLRLFAISTSVTLLLALPAMRSYTILASDGIHNREFYRLQEKIYPFSQLKCVERSAIRGADFYKFFFADGDSFVVVGLNPQALTLIEYKTGTSFQHWLTRCGG</sequence>
<evidence type="ECO:0000313" key="3">
    <source>
        <dbReference type="Proteomes" id="UP001455709"/>
    </source>
</evidence>
<keyword evidence="3" id="KW-1185">Reference proteome</keyword>
<evidence type="ECO:0000313" key="2">
    <source>
        <dbReference type="EMBL" id="MEO2218792.1"/>
    </source>
</evidence>
<proteinExistence type="predicted"/>
<keyword evidence="1" id="KW-1133">Transmembrane helix</keyword>
<accession>A0ABV0FFC7</accession>
<dbReference type="EMBL" id="JBDOJC010000001">
    <property type="protein sequence ID" value="MEO2218792.1"/>
    <property type="molecule type" value="Genomic_DNA"/>
</dbReference>
<organism evidence="2 3">
    <name type="scientific">Chromobacterium vaccinii</name>
    <dbReference type="NCBI Taxonomy" id="1108595"/>
    <lineage>
        <taxon>Bacteria</taxon>
        <taxon>Pseudomonadati</taxon>
        <taxon>Pseudomonadota</taxon>
        <taxon>Betaproteobacteria</taxon>
        <taxon>Neisseriales</taxon>
        <taxon>Chromobacteriaceae</taxon>
        <taxon>Chromobacterium</taxon>
    </lineage>
</organism>
<dbReference type="RefSeq" id="WP_367064761.1">
    <property type="nucleotide sequence ID" value="NZ_JBFDAL010000001.1"/>
</dbReference>
<name>A0ABV0FFC7_9NEIS</name>
<feature type="transmembrane region" description="Helical" evidence="1">
    <location>
        <begin position="18"/>
        <end position="47"/>
    </location>
</feature>
<reference evidence="2 3" key="1">
    <citation type="submission" date="2024-05" db="EMBL/GenBank/DDBJ databases">
        <authorList>
            <person name="De Oliveira J.P."/>
            <person name="Noriler S.A."/>
            <person name="De Oliveira A.G."/>
            <person name="Sipoli D.S."/>
        </authorList>
    </citation>
    <scope>NUCLEOTIDE SEQUENCE [LARGE SCALE GENOMIC DNA]</scope>
    <source>
        <strain evidence="2 3">LABIM189</strain>
    </source>
</reference>
<evidence type="ECO:0000256" key="1">
    <source>
        <dbReference type="SAM" id="Phobius"/>
    </source>
</evidence>
<dbReference type="Proteomes" id="UP001455709">
    <property type="component" value="Unassembled WGS sequence"/>
</dbReference>
<keyword evidence="1" id="KW-0812">Transmembrane</keyword>
<gene>
    <name evidence="2" type="ORF">ABGV49_17165</name>
</gene>
<feature type="transmembrane region" description="Helical" evidence="1">
    <location>
        <begin position="78"/>
        <end position="98"/>
    </location>
</feature>
<keyword evidence="1" id="KW-0472">Membrane</keyword>
<protein>
    <submittedName>
        <fullName evidence="2">Uncharacterized protein</fullName>
    </submittedName>
</protein>